<comment type="caution">
    <text evidence="1">The sequence shown here is derived from an EMBL/GenBank/DDBJ whole genome shotgun (WGS) entry which is preliminary data.</text>
</comment>
<evidence type="ECO:0008006" key="3">
    <source>
        <dbReference type="Google" id="ProtNLM"/>
    </source>
</evidence>
<gene>
    <name evidence="1" type="ORF">A3C25_05400</name>
</gene>
<dbReference type="Proteomes" id="UP000177913">
    <property type="component" value="Unassembled WGS sequence"/>
</dbReference>
<sequence>MKIVLSAHFDLARPVMSIKMDDKNLLGLVDNFAGIFTSYQASRKTGIPVYFTNYEELEFDGAVDVAKSLDKDTLVIVVDTTIDAEDKPAYIGNVYGFSTEPLKKLFSDRIFFKDGMYEKTEDETVIYGAKYGLKTFYFGVPIPNPHAGLQKPFPKPGSYHTTDNKISLEAIDKVSSVLVDLIEWFSKNDLK</sequence>
<dbReference type="Gene3D" id="3.40.630.10">
    <property type="entry name" value="Zn peptidases"/>
    <property type="match status" value="1"/>
</dbReference>
<dbReference type="EMBL" id="MFZO01000039">
    <property type="protein sequence ID" value="OGK24117.1"/>
    <property type="molecule type" value="Genomic_DNA"/>
</dbReference>
<evidence type="ECO:0000313" key="2">
    <source>
        <dbReference type="Proteomes" id="UP000177913"/>
    </source>
</evidence>
<dbReference type="AlphaFoldDB" id="A0A1F7GYE3"/>
<organism evidence="1 2">
    <name type="scientific">Candidatus Roizmanbacteria bacterium RIFCSPHIGHO2_02_FULL_38_11</name>
    <dbReference type="NCBI Taxonomy" id="1802039"/>
    <lineage>
        <taxon>Bacteria</taxon>
        <taxon>Candidatus Roizmaniibacteriota</taxon>
    </lineage>
</organism>
<dbReference type="SUPFAM" id="SSF53187">
    <property type="entry name" value="Zn-dependent exopeptidases"/>
    <property type="match status" value="1"/>
</dbReference>
<evidence type="ECO:0000313" key="1">
    <source>
        <dbReference type="EMBL" id="OGK24117.1"/>
    </source>
</evidence>
<proteinExistence type="predicted"/>
<accession>A0A1F7GYE3</accession>
<reference evidence="1 2" key="1">
    <citation type="journal article" date="2016" name="Nat. Commun.">
        <title>Thousands of microbial genomes shed light on interconnected biogeochemical processes in an aquifer system.</title>
        <authorList>
            <person name="Anantharaman K."/>
            <person name="Brown C.T."/>
            <person name="Hug L.A."/>
            <person name="Sharon I."/>
            <person name="Castelle C.J."/>
            <person name="Probst A.J."/>
            <person name="Thomas B.C."/>
            <person name="Singh A."/>
            <person name="Wilkins M.J."/>
            <person name="Karaoz U."/>
            <person name="Brodie E.L."/>
            <person name="Williams K.H."/>
            <person name="Hubbard S.S."/>
            <person name="Banfield J.F."/>
        </authorList>
    </citation>
    <scope>NUCLEOTIDE SEQUENCE [LARGE SCALE GENOMIC DNA]</scope>
</reference>
<protein>
    <recommendedName>
        <fullName evidence="3">Peptidase M28 domain-containing protein</fullName>
    </recommendedName>
</protein>
<name>A0A1F7GYE3_9BACT</name>